<evidence type="ECO:0000313" key="1">
    <source>
        <dbReference type="EMBL" id="GBL86999.1"/>
    </source>
</evidence>
<name>A0A4Y2B6C2_ARAVE</name>
<accession>A0A4Y2B6C2</accession>
<proteinExistence type="predicted"/>
<keyword evidence="2" id="KW-1185">Reference proteome</keyword>
<protein>
    <submittedName>
        <fullName evidence="1">Uncharacterized protein</fullName>
    </submittedName>
</protein>
<comment type="caution">
    <text evidence="1">The sequence shown here is derived from an EMBL/GenBank/DDBJ whole genome shotgun (WGS) entry which is preliminary data.</text>
</comment>
<gene>
    <name evidence="1" type="ORF">AVEN_273895_1</name>
</gene>
<dbReference type="Proteomes" id="UP000499080">
    <property type="component" value="Unassembled WGS sequence"/>
</dbReference>
<sequence length="99" mass="11786">MPPLSYGHGTNGLIHHPWLNYDQRLKGNLHEQANADRNDRQDDPNWRDTRLARRLRVILKIANNREIEISCQNSNPRVYIWRRISVSFRIIIAEPSFNR</sequence>
<dbReference type="EMBL" id="BGPR01082407">
    <property type="protein sequence ID" value="GBL86999.1"/>
    <property type="molecule type" value="Genomic_DNA"/>
</dbReference>
<organism evidence="1 2">
    <name type="scientific">Araneus ventricosus</name>
    <name type="common">Orbweaver spider</name>
    <name type="synonym">Epeira ventricosa</name>
    <dbReference type="NCBI Taxonomy" id="182803"/>
    <lineage>
        <taxon>Eukaryota</taxon>
        <taxon>Metazoa</taxon>
        <taxon>Ecdysozoa</taxon>
        <taxon>Arthropoda</taxon>
        <taxon>Chelicerata</taxon>
        <taxon>Arachnida</taxon>
        <taxon>Araneae</taxon>
        <taxon>Araneomorphae</taxon>
        <taxon>Entelegynae</taxon>
        <taxon>Araneoidea</taxon>
        <taxon>Araneidae</taxon>
        <taxon>Araneus</taxon>
    </lineage>
</organism>
<reference evidence="1 2" key="1">
    <citation type="journal article" date="2019" name="Sci. Rep.">
        <title>Orb-weaving spider Araneus ventricosus genome elucidates the spidroin gene catalogue.</title>
        <authorList>
            <person name="Kono N."/>
            <person name="Nakamura H."/>
            <person name="Ohtoshi R."/>
            <person name="Moran D.A.P."/>
            <person name="Shinohara A."/>
            <person name="Yoshida Y."/>
            <person name="Fujiwara M."/>
            <person name="Mori M."/>
            <person name="Tomita M."/>
            <person name="Arakawa K."/>
        </authorList>
    </citation>
    <scope>NUCLEOTIDE SEQUENCE [LARGE SCALE GENOMIC DNA]</scope>
</reference>
<dbReference type="AlphaFoldDB" id="A0A4Y2B6C2"/>
<evidence type="ECO:0000313" key="2">
    <source>
        <dbReference type="Proteomes" id="UP000499080"/>
    </source>
</evidence>